<dbReference type="PANTHER" id="PTHR30046">
    <property type="entry name" value="FLAGELLAR M-RING PROTEIN"/>
    <property type="match status" value="1"/>
</dbReference>
<evidence type="ECO:0000259" key="11">
    <source>
        <dbReference type="Pfam" id="PF01514"/>
    </source>
</evidence>
<dbReference type="GO" id="GO:0009431">
    <property type="term" value="C:bacterial-type flagellum basal body, MS ring"/>
    <property type="evidence" value="ECO:0007669"/>
    <property type="project" value="InterPro"/>
</dbReference>
<evidence type="ECO:0000256" key="9">
    <source>
        <dbReference type="PIRNR" id="PIRNR004862"/>
    </source>
</evidence>
<evidence type="ECO:0000256" key="5">
    <source>
        <dbReference type="ARBA" id="ARBA00022692"/>
    </source>
</evidence>
<keyword evidence="13" id="KW-0966">Cell projection</keyword>
<comment type="function">
    <text evidence="9">The M ring may be actively involved in energy transduction.</text>
</comment>
<evidence type="ECO:0000256" key="4">
    <source>
        <dbReference type="ARBA" id="ARBA00022475"/>
    </source>
</evidence>
<dbReference type="Pfam" id="PF08345">
    <property type="entry name" value="YscJ_FliF_C"/>
    <property type="match status" value="1"/>
</dbReference>
<sequence>MMGVFKNLKDTLKSGWGNLTPLKRVGLISFLTIAISLGLIGTLLSQRINYSLLFSEIEEADSGKIVADLETQGIAYRLEDSGTTIYIDEKYVDKYRIELAVNDMLPRSSMGFEIFDDTSMMATDEDREIMQQRAIQGELERAIGVLDGVSSVKVLLSLPEKNVFTRPEDVKTTTASIVVTTDRSRDLSSAAIQGIAALVSGAVDHLPLENVSIVDQTGRLLSGFIQSGTNLQSADLASQNRQIENEYAQELERKLLETLAPVYGPENLSVSVNVKMNFDVAEEEIVNYGVDQAGKKTEPYMRSQDITASGGEISSGDNALNGNNVAINEVLEGEGGNTASYDSTTNYEYDTTKIKRIVETGEVEKISASILYNAGTADVKELDVIARNILGATERDSIQITATKFLVEDLPAEPAPELDGVIGTVWRGYKTWIFAGSGFLLLTALLIVLLLSRKRRSGLEDNFEEEIPNQQTLHSEKADLDSLQDLLKDEKLEKEKNAYQQAKENPDLVADMIKMWLKDE</sequence>
<feature type="transmembrane region" description="Helical" evidence="10">
    <location>
        <begin position="432"/>
        <end position="451"/>
    </location>
</feature>
<evidence type="ECO:0000256" key="7">
    <source>
        <dbReference type="ARBA" id="ARBA00023136"/>
    </source>
</evidence>
<keyword evidence="8 9" id="KW-0975">Bacterial flagellum</keyword>
<comment type="similarity">
    <text evidence="3 9">Belongs to the FliF family.</text>
</comment>
<evidence type="ECO:0000256" key="3">
    <source>
        <dbReference type="ARBA" id="ARBA00007971"/>
    </source>
</evidence>
<evidence type="ECO:0000256" key="6">
    <source>
        <dbReference type="ARBA" id="ARBA00022989"/>
    </source>
</evidence>
<evidence type="ECO:0000313" key="13">
    <source>
        <dbReference type="EMBL" id="AQS54195.1"/>
    </source>
</evidence>
<dbReference type="Proteomes" id="UP000188993">
    <property type="component" value="Chromosome"/>
</dbReference>
<keyword evidence="7 10" id="KW-0472">Membrane</keyword>
<dbReference type="KEGG" id="jda:BW727_101871"/>
<dbReference type="Pfam" id="PF01514">
    <property type="entry name" value="YscJ_FliF"/>
    <property type="match status" value="1"/>
</dbReference>
<dbReference type="AlphaFoldDB" id="A0A1S6IRL5"/>
<dbReference type="GO" id="GO:0071973">
    <property type="term" value="P:bacterial-type flagellum-dependent cell motility"/>
    <property type="evidence" value="ECO:0007669"/>
    <property type="project" value="InterPro"/>
</dbReference>
<evidence type="ECO:0000256" key="10">
    <source>
        <dbReference type="SAM" id="Phobius"/>
    </source>
</evidence>
<evidence type="ECO:0000256" key="2">
    <source>
        <dbReference type="ARBA" id="ARBA00004651"/>
    </source>
</evidence>
<dbReference type="GO" id="GO:0003774">
    <property type="term" value="F:cytoskeletal motor activity"/>
    <property type="evidence" value="ECO:0007669"/>
    <property type="project" value="InterPro"/>
</dbReference>
<keyword evidence="13" id="KW-0282">Flagellum</keyword>
<dbReference type="InterPro" id="IPR000067">
    <property type="entry name" value="FlgMring_FliF"/>
</dbReference>
<protein>
    <recommendedName>
        <fullName evidence="9">Flagellar M-ring protein</fullName>
    </recommendedName>
</protein>
<comment type="subcellular location">
    <subcellularLocation>
        <location evidence="1 9">Bacterial flagellum basal body</location>
    </subcellularLocation>
    <subcellularLocation>
        <location evidence="2">Cell membrane</location>
        <topology evidence="2">Multi-pass membrane protein</topology>
    </subcellularLocation>
</comment>
<proteinExistence type="inferred from homology"/>
<keyword evidence="5 10" id="KW-0812">Transmembrane</keyword>
<feature type="domain" description="Flagellar M-ring N-terminal" evidence="11">
    <location>
        <begin position="46"/>
        <end position="222"/>
    </location>
</feature>
<organism evidence="13 14">
    <name type="scientific">Jeotgalibaca dankookensis</name>
    <dbReference type="NCBI Taxonomy" id="708126"/>
    <lineage>
        <taxon>Bacteria</taxon>
        <taxon>Bacillati</taxon>
        <taxon>Bacillota</taxon>
        <taxon>Bacilli</taxon>
        <taxon>Lactobacillales</taxon>
        <taxon>Carnobacteriaceae</taxon>
        <taxon>Jeotgalibaca</taxon>
    </lineage>
</organism>
<dbReference type="PANTHER" id="PTHR30046:SF0">
    <property type="entry name" value="FLAGELLAR M-RING PROTEIN"/>
    <property type="match status" value="1"/>
</dbReference>
<dbReference type="STRING" id="708126.BW727_101871"/>
<dbReference type="RefSeq" id="WP_062467798.1">
    <property type="nucleotide sequence ID" value="NZ_BBYN01000003.1"/>
</dbReference>
<dbReference type="InterPro" id="IPR045851">
    <property type="entry name" value="AMP-bd_C_sf"/>
</dbReference>
<dbReference type="PRINTS" id="PR01009">
    <property type="entry name" value="FLGMRINGFLIF"/>
</dbReference>
<keyword evidence="4" id="KW-1003">Cell membrane</keyword>
<dbReference type="InterPro" id="IPR006182">
    <property type="entry name" value="FliF_N_dom"/>
</dbReference>
<keyword evidence="13" id="KW-0969">Cilium</keyword>
<dbReference type="NCBIfam" id="TIGR00206">
    <property type="entry name" value="fliF"/>
    <property type="match status" value="1"/>
</dbReference>
<dbReference type="GO" id="GO:0005886">
    <property type="term" value="C:plasma membrane"/>
    <property type="evidence" value="ECO:0007669"/>
    <property type="project" value="UniProtKB-SubCell"/>
</dbReference>
<dbReference type="InterPro" id="IPR043427">
    <property type="entry name" value="YscJ/FliF"/>
</dbReference>
<name>A0A1S6IRL5_9LACT</name>
<dbReference type="EMBL" id="CP019728">
    <property type="protein sequence ID" value="AQS54195.1"/>
    <property type="molecule type" value="Genomic_DNA"/>
</dbReference>
<evidence type="ECO:0000259" key="12">
    <source>
        <dbReference type="Pfam" id="PF08345"/>
    </source>
</evidence>
<accession>A0A1S6IRL5</accession>
<dbReference type="PIRSF" id="PIRSF004862">
    <property type="entry name" value="FliF"/>
    <property type="match status" value="1"/>
</dbReference>
<gene>
    <name evidence="13" type="primary">fliF</name>
    <name evidence="13" type="ORF">BW727_101871</name>
</gene>
<dbReference type="InterPro" id="IPR013556">
    <property type="entry name" value="Flag_M-ring_C"/>
</dbReference>
<dbReference type="OrthoDB" id="9807026at2"/>
<keyword evidence="6 10" id="KW-1133">Transmembrane helix</keyword>
<evidence type="ECO:0000256" key="1">
    <source>
        <dbReference type="ARBA" id="ARBA00004117"/>
    </source>
</evidence>
<evidence type="ECO:0000313" key="14">
    <source>
        <dbReference type="Proteomes" id="UP000188993"/>
    </source>
</evidence>
<dbReference type="Gene3D" id="3.30.300.30">
    <property type="match status" value="1"/>
</dbReference>
<feature type="domain" description="Flagellar M-ring C-terminal" evidence="12">
    <location>
        <begin position="259"/>
        <end position="405"/>
    </location>
</feature>
<feature type="transmembrane region" description="Helical" evidence="10">
    <location>
        <begin position="21"/>
        <end position="44"/>
    </location>
</feature>
<keyword evidence="14" id="KW-1185">Reference proteome</keyword>
<reference evidence="13 14" key="1">
    <citation type="journal article" date="2014" name="Int. J. Syst. Evol. Microbiol.">
        <title>Jeotgalibaca dankookensis gen. nov., sp. nov., a member of the family Carnobacteriaceae, isolated from seujeot (Korean traditional food).</title>
        <authorList>
            <person name="Lee D.G."/>
            <person name="Trujillo M.E."/>
            <person name="Kang H."/>
            <person name="Ahn T.Y."/>
        </authorList>
    </citation>
    <scope>NUCLEOTIDE SEQUENCE [LARGE SCALE GENOMIC DNA]</scope>
    <source>
        <strain evidence="13 14">EX-07</strain>
    </source>
</reference>
<evidence type="ECO:0000256" key="8">
    <source>
        <dbReference type="ARBA" id="ARBA00023143"/>
    </source>
</evidence>